<proteinExistence type="predicted"/>
<keyword evidence="2" id="KW-0732">Signal</keyword>
<reference evidence="4 5" key="1">
    <citation type="submission" date="2018-10" db="EMBL/GenBank/DDBJ databases">
        <title>Fifty Aureobasidium pullulans genomes reveal a recombining polyextremotolerant generalist.</title>
        <authorList>
            <person name="Gostincar C."/>
            <person name="Turk M."/>
            <person name="Zajc J."/>
            <person name="Gunde-Cimerman N."/>
        </authorList>
    </citation>
    <scope>NUCLEOTIDE SEQUENCE [LARGE SCALE GENOMIC DNA]</scope>
    <source>
        <strain evidence="4 5">EXF-1645</strain>
    </source>
</reference>
<feature type="region of interest" description="Disordered" evidence="1">
    <location>
        <begin position="343"/>
        <end position="364"/>
    </location>
</feature>
<evidence type="ECO:0000313" key="4">
    <source>
        <dbReference type="EMBL" id="TIA28396.1"/>
    </source>
</evidence>
<dbReference type="Proteomes" id="UP000308724">
    <property type="component" value="Unassembled WGS sequence"/>
</dbReference>
<evidence type="ECO:0000256" key="1">
    <source>
        <dbReference type="SAM" id="MobiDB-lite"/>
    </source>
</evidence>
<dbReference type="Pfam" id="PF13424">
    <property type="entry name" value="TPR_12"/>
    <property type="match status" value="1"/>
</dbReference>
<name>A0A4T0B324_AURPU</name>
<feature type="chain" id="PRO_5020348336" description="DUF7779 domain-containing protein" evidence="2">
    <location>
        <begin position="17"/>
        <end position="521"/>
    </location>
</feature>
<dbReference type="EMBL" id="QZBZ01000594">
    <property type="protein sequence ID" value="TIA28396.1"/>
    <property type="molecule type" value="Genomic_DNA"/>
</dbReference>
<dbReference type="InterPro" id="IPR027417">
    <property type="entry name" value="P-loop_NTPase"/>
</dbReference>
<accession>A0A4T0B324</accession>
<dbReference type="InterPro" id="IPR053137">
    <property type="entry name" value="NLR-like"/>
</dbReference>
<sequence length="521" mass="59052">MSLSATALMVLLLAKAETPPLPVSTLPFRRDPDFISRPELDLLQQRLSYPSARVALFGIGGVGKSQLAIEYCYRLRERLRDTWVLWIHASNAARFEESIRDAVDQLKIAGRNDPKADILQLFHGWLQDQRNGTWLIVLDNADEASYLLQPLTRNVVDTSDSGTNAGRKRLYEYLPTCLQGSVIVTTRNREMAAKLVDDAGMVTVEPMGEQIALDLLETKIGLQGENEPARKLVAVLEYMPLAISQAAAYIKQRGTRSSVQQYLEKFEKDEKSRTRLLSVNQREHRRDNDAENSIIMTWQISFEHIHQYRRSAADLLSLMSFFDHQGIPESILRLRHLPRLGANNGSKQTLSDDANTTDSSSEFSADEEMEEDIITLRNYSFVSDTPHGAMFKMHRLVQIATRKWLKSHNKDICWLEQSLLNLDEALPHDDYADWTECRALLPHARLAFNLKPETRDASLHQASISNKAAAFLLSQGFAIDAHHLAKGSMASRRELLGEEHPDTLTSMANLASIYWSQGRWK</sequence>
<dbReference type="AlphaFoldDB" id="A0A4T0B324"/>
<protein>
    <recommendedName>
        <fullName evidence="3">DUF7779 domain-containing protein</fullName>
    </recommendedName>
</protein>
<dbReference type="InterPro" id="IPR011990">
    <property type="entry name" value="TPR-like_helical_dom_sf"/>
</dbReference>
<dbReference type="PANTHER" id="PTHR46082:SF6">
    <property type="entry name" value="AAA+ ATPASE DOMAIN-CONTAINING PROTEIN-RELATED"/>
    <property type="match status" value="1"/>
</dbReference>
<dbReference type="Gene3D" id="3.40.50.300">
    <property type="entry name" value="P-loop containing nucleotide triphosphate hydrolases"/>
    <property type="match status" value="1"/>
</dbReference>
<dbReference type="PANTHER" id="PTHR46082">
    <property type="entry name" value="ATP/GTP-BINDING PROTEIN-RELATED"/>
    <property type="match status" value="1"/>
</dbReference>
<comment type="caution">
    <text evidence="4">The sequence shown here is derived from an EMBL/GenBank/DDBJ whole genome shotgun (WGS) entry which is preliminary data.</text>
</comment>
<feature type="compositionally biased region" description="Polar residues" evidence="1">
    <location>
        <begin position="343"/>
        <end position="363"/>
    </location>
</feature>
<organism evidence="4 5">
    <name type="scientific">Aureobasidium pullulans</name>
    <name type="common">Black yeast</name>
    <name type="synonym">Pullularia pullulans</name>
    <dbReference type="NCBI Taxonomy" id="5580"/>
    <lineage>
        <taxon>Eukaryota</taxon>
        <taxon>Fungi</taxon>
        <taxon>Dikarya</taxon>
        <taxon>Ascomycota</taxon>
        <taxon>Pezizomycotina</taxon>
        <taxon>Dothideomycetes</taxon>
        <taxon>Dothideomycetidae</taxon>
        <taxon>Dothideales</taxon>
        <taxon>Saccotheciaceae</taxon>
        <taxon>Aureobasidium</taxon>
    </lineage>
</organism>
<feature type="domain" description="DUF7779" evidence="3">
    <location>
        <begin position="306"/>
        <end position="407"/>
    </location>
</feature>
<evidence type="ECO:0000259" key="3">
    <source>
        <dbReference type="Pfam" id="PF25000"/>
    </source>
</evidence>
<evidence type="ECO:0000256" key="2">
    <source>
        <dbReference type="SAM" id="SignalP"/>
    </source>
</evidence>
<dbReference type="Pfam" id="PF25000">
    <property type="entry name" value="DUF7779"/>
    <property type="match status" value="1"/>
</dbReference>
<evidence type="ECO:0000313" key="5">
    <source>
        <dbReference type="Proteomes" id="UP000308724"/>
    </source>
</evidence>
<dbReference type="Gene3D" id="1.25.40.10">
    <property type="entry name" value="Tetratricopeptide repeat domain"/>
    <property type="match status" value="1"/>
</dbReference>
<feature type="signal peptide" evidence="2">
    <location>
        <begin position="1"/>
        <end position="16"/>
    </location>
</feature>
<gene>
    <name evidence="4" type="ORF">D6C78_10765</name>
</gene>
<dbReference type="SUPFAM" id="SSF52540">
    <property type="entry name" value="P-loop containing nucleoside triphosphate hydrolases"/>
    <property type="match status" value="1"/>
</dbReference>
<dbReference type="InterPro" id="IPR056681">
    <property type="entry name" value="DUF7779"/>
</dbReference>